<organism evidence="1 2">
    <name type="scientific">Dibothriocephalus latus</name>
    <name type="common">Fish tapeworm</name>
    <name type="synonym">Diphyllobothrium latum</name>
    <dbReference type="NCBI Taxonomy" id="60516"/>
    <lineage>
        <taxon>Eukaryota</taxon>
        <taxon>Metazoa</taxon>
        <taxon>Spiralia</taxon>
        <taxon>Lophotrochozoa</taxon>
        <taxon>Platyhelminthes</taxon>
        <taxon>Cestoda</taxon>
        <taxon>Eucestoda</taxon>
        <taxon>Diphyllobothriidea</taxon>
        <taxon>Diphyllobothriidae</taxon>
        <taxon>Dibothriocephalus</taxon>
    </lineage>
</organism>
<dbReference type="EMBL" id="UYRU01100146">
    <property type="protein sequence ID" value="VDN41011.1"/>
    <property type="molecule type" value="Genomic_DNA"/>
</dbReference>
<evidence type="ECO:0000313" key="2">
    <source>
        <dbReference type="Proteomes" id="UP000281553"/>
    </source>
</evidence>
<sequence length="139" mass="15556">MKQFVQKTSFTALYNLRPGTTYVICVSSNVGRLHFTCATWRTNQNGLDTEQVERNNAFQIPAEVGGLGDTWTLIVWKPAKAYERGRILAPEAYLLLAQQMGSQCPDQMIEMIQTTVRFGCPLESAIFPPCVLANKHSNT</sequence>
<proteinExistence type="predicted"/>
<name>A0A3P7PDR9_DIBLA</name>
<dbReference type="OrthoDB" id="10351512at2759"/>
<evidence type="ECO:0000313" key="1">
    <source>
        <dbReference type="EMBL" id="VDN41011.1"/>
    </source>
</evidence>
<dbReference type="AlphaFoldDB" id="A0A3P7PDR9"/>
<keyword evidence="2" id="KW-1185">Reference proteome</keyword>
<accession>A0A3P7PDR9</accession>
<gene>
    <name evidence="1" type="ORF">DILT_LOCUS18413</name>
</gene>
<protein>
    <submittedName>
        <fullName evidence="1">Uncharacterized protein</fullName>
    </submittedName>
</protein>
<reference evidence="1 2" key="1">
    <citation type="submission" date="2018-11" db="EMBL/GenBank/DDBJ databases">
        <authorList>
            <consortium name="Pathogen Informatics"/>
        </authorList>
    </citation>
    <scope>NUCLEOTIDE SEQUENCE [LARGE SCALE GENOMIC DNA]</scope>
</reference>
<dbReference type="Proteomes" id="UP000281553">
    <property type="component" value="Unassembled WGS sequence"/>
</dbReference>